<evidence type="ECO:0000313" key="1">
    <source>
        <dbReference type="EMBL" id="KAF6326397.1"/>
    </source>
</evidence>
<sequence length="122" mass="14017">MCPQPRYTPLTGIEPGTFQSTGRSSIHWAKLVRVMGPSLLSSESKYLGITDHLYFMHNPLSSPSVRTTPSRTEAIKGLFYNPFSWWFVPYCQEKKKDKIFTLLIMLENVPFTTMSINHMNTI</sequence>
<keyword evidence="2" id="KW-1185">Reference proteome</keyword>
<dbReference type="AlphaFoldDB" id="A0A7J7VMD5"/>
<gene>
    <name evidence="1" type="ORF">mPipKuh1_008395</name>
</gene>
<comment type="caution">
    <text evidence="1">The sequence shown here is derived from an EMBL/GenBank/DDBJ whole genome shotgun (WGS) entry which is preliminary data.</text>
</comment>
<proteinExistence type="predicted"/>
<accession>A0A7J7VMD5</accession>
<organism evidence="1 2">
    <name type="scientific">Pipistrellus kuhlii</name>
    <name type="common">Kuhl's pipistrelle</name>
    <dbReference type="NCBI Taxonomy" id="59472"/>
    <lineage>
        <taxon>Eukaryota</taxon>
        <taxon>Metazoa</taxon>
        <taxon>Chordata</taxon>
        <taxon>Craniata</taxon>
        <taxon>Vertebrata</taxon>
        <taxon>Euteleostomi</taxon>
        <taxon>Mammalia</taxon>
        <taxon>Eutheria</taxon>
        <taxon>Laurasiatheria</taxon>
        <taxon>Chiroptera</taxon>
        <taxon>Yangochiroptera</taxon>
        <taxon>Vespertilionidae</taxon>
        <taxon>Pipistrellus</taxon>
    </lineage>
</organism>
<reference evidence="1 2" key="1">
    <citation type="journal article" date="2020" name="Nature">
        <title>Six reference-quality genomes reveal evolution of bat adaptations.</title>
        <authorList>
            <person name="Jebb D."/>
            <person name="Huang Z."/>
            <person name="Pippel M."/>
            <person name="Hughes G.M."/>
            <person name="Lavrichenko K."/>
            <person name="Devanna P."/>
            <person name="Winkler S."/>
            <person name="Jermiin L.S."/>
            <person name="Skirmuntt E.C."/>
            <person name="Katzourakis A."/>
            <person name="Burkitt-Gray L."/>
            <person name="Ray D.A."/>
            <person name="Sullivan K.A.M."/>
            <person name="Roscito J.G."/>
            <person name="Kirilenko B.M."/>
            <person name="Davalos L.M."/>
            <person name="Corthals A.P."/>
            <person name="Power M.L."/>
            <person name="Jones G."/>
            <person name="Ransome R.D."/>
            <person name="Dechmann D.K.N."/>
            <person name="Locatelli A.G."/>
            <person name="Puechmaille S.J."/>
            <person name="Fedrigo O."/>
            <person name="Jarvis E.D."/>
            <person name="Hiller M."/>
            <person name="Vernes S.C."/>
            <person name="Myers E.W."/>
            <person name="Teeling E.C."/>
        </authorList>
    </citation>
    <scope>NUCLEOTIDE SEQUENCE [LARGE SCALE GENOMIC DNA]</scope>
    <source>
        <strain evidence="1">MPipKuh1</strain>
        <tissue evidence="1">Flight muscle</tissue>
    </source>
</reference>
<protein>
    <submittedName>
        <fullName evidence="1">Uncharacterized protein</fullName>
    </submittedName>
</protein>
<evidence type="ECO:0000313" key="2">
    <source>
        <dbReference type="Proteomes" id="UP000558488"/>
    </source>
</evidence>
<dbReference type="EMBL" id="JACAGB010000014">
    <property type="protein sequence ID" value="KAF6326397.1"/>
    <property type="molecule type" value="Genomic_DNA"/>
</dbReference>
<dbReference type="Proteomes" id="UP000558488">
    <property type="component" value="Unassembled WGS sequence"/>
</dbReference>
<name>A0A7J7VMD5_PIPKU</name>